<protein>
    <recommendedName>
        <fullName evidence="5">Zinc-finger domain-containing protein</fullName>
    </recommendedName>
</protein>
<dbReference type="EMBL" id="HG001810">
    <property type="protein sequence ID" value="CDF37020.1"/>
    <property type="molecule type" value="Genomic_DNA"/>
</dbReference>
<evidence type="ECO:0000313" key="4">
    <source>
        <dbReference type="Proteomes" id="UP000012073"/>
    </source>
</evidence>
<feature type="coiled-coil region" evidence="1">
    <location>
        <begin position="636"/>
        <end position="670"/>
    </location>
</feature>
<sequence>MRRGRHMPSPPRAHSQTRAPAARFATRTRRRSKPPRQSPVATVVVRADGVAPLQVSAHVDHVQPVAPFGQEDGGPLLVQKSVDPPAVKLVEPPPVQELPEPPPPPPPAPDPPDMPEVREAKHVKRASLLLLRKKVLMSIKQKKKAAASAEPEVRTPSVSMDGFQDPAASAVSLTESMPEGGWKRPRESTPRSASPVLSSKGTTSGSDLLIVEFSDSDFEEDNHDGKLSYIAVERKARPQRKRPRHEIIESMKIRLVQLGRCPSSLHGNPKQAAKPTSTPVKTDKNRAGSSELAATVTSAEVMDRATRAPKVVKMRNDTTIAAIDSSETTNGGKDSVLPAPLDKQGVNGNASQNRLAAATVKELPVLPEPTESETARPTSAALLKEDISSNHSSSSKTVSPLRNADEATGTSSEKNTEAPGSFGKIPARASSMKKPPLGSTGVIAALRKRITDLEKSKKTKKLTPPPSHERNTNALTNPLSVESGKFNNFSRKRPHSETAVPPHVQPAFKCLSLVRVTDLKDEIPNSLAPNEQGRYYSTAVQGTTKTRRRKLPPKKPTGNTGSAAEQGRWNRRDDEDSEAVFDEDYEEPGLVDDLKLELASSKKQLASVTDYVQLVNASDVSLAQASAKLSFKRAALSNLSDLMKRAEFEVLDAEQDLEKITNAARRMRESLVDGPFADMFPMPEIARTGGEGRGTGASPGGYDLSSATSQSDGGVPTDAENGDKVADGLDALTRTDLVLQASPYSPSSGFFFLSCLSGLRAYVLRTPYHSRAADRKSTSPLSLTWTHNLDPMKTICPKELRRQYSCASKKCQYEHLRNFESMKGHALDVTDRLQGFADMSKEDAEKQVVRAKLDIYSNKNVDNTVSFLITSLFPIPSPDKLPLKKRT</sequence>
<feature type="compositionally biased region" description="Polar residues" evidence="2">
    <location>
        <begin position="472"/>
        <end position="489"/>
    </location>
</feature>
<feature type="compositionally biased region" description="Low complexity" evidence="2">
    <location>
        <begin position="389"/>
        <end position="399"/>
    </location>
</feature>
<dbReference type="KEGG" id="ccp:CHC_T00005257001"/>
<feature type="region of interest" description="Disordered" evidence="2">
    <location>
        <begin position="143"/>
        <end position="202"/>
    </location>
</feature>
<feature type="region of interest" description="Disordered" evidence="2">
    <location>
        <begin position="322"/>
        <end position="348"/>
    </location>
</feature>
<evidence type="ECO:0000256" key="2">
    <source>
        <dbReference type="SAM" id="MobiDB-lite"/>
    </source>
</evidence>
<evidence type="ECO:0000313" key="3">
    <source>
        <dbReference type="EMBL" id="CDF37020.1"/>
    </source>
</evidence>
<feature type="compositionally biased region" description="Pro residues" evidence="2">
    <location>
        <begin position="91"/>
        <end position="114"/>
    </location>
</feature>
<dbReference type="RefSeq" id="XP_005716839.1">
    <property type="nucleotide sequence ID" value="XM_005716782.1"/>
</dbReference>
<gene>
    <name evidence="3" type="ORF">CHC_T00005257001</name>
</gene>
<dbReference type="AlphaFoldDB" id="R7QHZ4"/>
<feature type="compositionally biased region" description="Gly residues" evidence="2">
    <location>
        <begin position="689"/>
        <end position="699"/>
    </location>
</feature>
<keyword evidence="1" id="KW-0175">Coiled coil</keyword>
<feature type="region of interest" description="Disordered" evidence="2">
    <location>
        <begin position="524"/>
        <end position="580"/>
    </location>
</feature>
<proteinExistence type="predicted"/>
<keyword evidence="4" id="KW-1185">Reference proteome</keyword>
<feature type="region of interest" description="Disordered" evidence="2">
    <location>
        <begin position="264"/>
        <end position="290"/>
    </location>
</feature>
<feature type="region of interest" description="Disordered" evidence="2">
    <location>
        <begin position="687"/>
        <end position="723"/>
    </location>
</feature>
<dbReference type="GeneID" id="17324556"/>
<dbReference type="Proteomes" id="UP000012073">
    <property type="component" value="Unassembled WGS sequence"/>
</dbReference>
<feature type="region of interest" description="Disordered" evidence="2">
    <location>
        <begin position="64"/>
        <end position="120"/>
    </location>
</feature>
<organism evidence="3 4">
    <name type="scientific">Chondrus crispus</name>
    <name type="common">Carrageen Irish moss</name>
    <name type="synonym">Polymorpha crispa</name>
    <dbReference type="NCBI Taxonomy" id="2769"/>
    <lineage>
        <taxon>Eukaryota</taxon>
        <taxon>Rhodophyta</taxon>
        <taxon>Florideophyceae</taxon>
        <taxon>Rhodymeniophycidae</taxon>
        <taxon>Gigartinales</taxon>
        <taxon>Gigartinaceae</taxon>
        <taxon>Chondrus</taxon>
    </lineage>
</organism>
<name>R7QHZ4_CHOCR</name>
<evidence type="ECO:0000256" key="1">
    <source>
        <dbReference type="SAM" id="Coils"/>
    </source>
</evidence>
<dbReference type="OrthoDB" id="1922977at2759"/>
<accession>R7QHZ4</accession>
<feature type="region of interest" description="Disordered" evidence="2">
    <location>
        <begin position="1"/>
        <end position="43"/>
    </location>
</feature>
<dbReference type="Gramene" id="CDF37020">
    <property type="protein sequence ID" value="CDF37020"/>
    <property type="gene ID" value="CHC_T00005257001"/>
</dbReference>
<reference evidence="4" key="1">
    <citation type="journal article" date="2013" name="Proc. Natl. Acad. Sci. U.S.A.">
        <title>Genome structure and metabolic features in the red seaweed Chondrus crispus shed light on evolution of the Archaeplastida.</title>
        <authorList>
            <person name="Collen J."/>
            <person name="Porcel B."/>
            <person name="Carre W."/>
            <person name="Ball S.G."/>
            <person name="Chaparro C."/>
            <person name="Tonon T."/>
            <person name="Barbeyron T."/>
            <person name="Michel G."/>
            <person name="Noel B."/>
            <person name="Valentin K."/>
            <person name="Elias M."/>
            <person name="Artiguenave F."/>
            <person name="Arun A."/>
            <person name="Aury J.M."/>
            <person name="Barbosa-Neto J.F."/>
            <person name="Bothwell J.H."/>
            <person name="Bouget F.Y."/>
            <person name="Brillet L."/>
            <person name="Cabello-Hurtado F."/>
            <person name="Capella-Gutierrez S."/>
            <person name="Charrier B."/>
            <person name="Cladiere L."/>
            <person name="Cock J.M."/>
            <person name="Coelho S.M."/>
            <person name="Colleoni C."/>
            <person name="Czjzek M."/>
            <person name="Da Silva C."/>
            <person name="Delage L."/>
            <person name="Denoeud F."/>
            <person name="Deschamps P."/>
            <person name="Dittami S.M."/>
            <person name="Gabaldon T."/>
            <person name="Gachon C.M."/>
            <person name="Groisillier A."/>
            <person name="Herve C."/>
            <person name="Jabbari K."/>
            <person name="Katinka M."/>
            <person name="Kloareg B."/>
            <person name="Kowalczyk N."/>
            <person name="Labadie K."/>
            <person name="Leblanc C."/>
            <person name="Lopez P.J."/>
            <person name="McLachlan D.H."/>
            <person name="Meslet-Cladiere L."/>
            <person name="Moustafa A."/>
            <person name="Nehr Z."/>
            <person name="Nyvall Collen P."/>
            <person name="Panaud O."/>
            <person name="Partensky F."/>
            <person name="Poulain J."/>
            <person name="Rensing S.A."/>
            <person name="Rousvoal S."/>
            <person name="Samson G."/>
            <person name="Symeonidi A."/>
            <person name="Weissenbach J."/>
            <person name="Zambounis A."/>
            <person name="Wincker P."/>
            <person name="Boyen C."/>
        </authorList>
    </citation>
    <scope>NUCLEOTIDE SEQUENCE [LARGE SCALE GENOMIC DNA]</scope>
    <source>
        <strain evidence="4">cv. Stackhouse</strain>
    </source>
</reference>
<feature type="compositionally biased region" description="Polar residues" evidence="2">
    <location>
        <begin position="190"/>
        <end position="202"/>
    </location>
</feature>
<evidence type="ECO:0008006" key="5">
    <source>
        <dbReference type="Google" id="ProtNLM"/>
    </source>
</evidence>
<feature type="region of interest" description="Disordered" evidence="2">
    <location>
        <begin position="386"/>
        <end position="501"/>
    </location>
</feature>